<protein>
    <submittedName>
        <fullName evidence="1">Uncharacterized protein</fullName>
    </submittedName>
</protein>
<organism evidence="1">
    <name type="scientific">bioreactor metagenome</name>
    <dbReference type="NCBI Taxonomy" id="1076179"/>
    <lineage>
        <taxon>unclassified sequences</taxon>
        <taxon>metagenomes</taxon>
        <taxon>ecological metagenomes</taxon>
    </lineage>
</organism>
<evidence type="ECO:0000313" key="1">
    <source>
        <dbReference type="EMBL" id="MPN61180.1"/>
    </source>
</evidence>
<name>A0A645JDM3_9ZZZZ</name>
<dbReference type="EMBL" id="VSSQ01137409">
    <property type="protein sequence ID" value="MPN61180.1"/>
    <property type="molecule type" value="Genomic_DNA"/>
</dbReference>
<gene>
    <name evidence="1" type="ORF">SDC9_208914</name>
</gene>
<dbReference type="AlphaFoldDB" id="A0A645JDM3"/>
<proteinExistence type="predicted"/>
<sequence length="92" mass="10426">MPPSALEKTDRTAVVANETQHKVDVYKYNGYRNWEWSAGVGWHDGEAYVPIGLQRNYSKDAAVAGEVHTDGKTVNGGELKYIRKTDKLFFMF</sequence>
<accession>A0A645JDM3</accession>
<comment type="caution">
    <text evidence="1">The sequence shown here is derived from an EMBL/GenBank/DDBJ whole genome shotgun (WGS) entry which is preliminary data.</text>
</comment>
<reference evidence="1" key="1">
    <citation type="submission" date="2019-08" db="EMBL/GenBank/DDBJ databases">
        <authorList>
            <person name="Kucharzyk K."/>
            <person name="Murdoch R.W."/>
            <person name="Higgins S."/>
            <person name="Loffler F."/>
        </authorList>
    </citation>
    <scope>NUCLEOTIDE SEQUENCE</scope>
</reference>